<proteinExistence type="predicted"/>
<dbReference type="AlphaFoldDB" id="E1Y8M5"/>
<evidence type="ECO:0000313" key="1">
    <source>
        <dbReference type="EMBL" id="CBX26919.1"/>
    </source>
</evidence>
<accession>E1Y8M5</accession>
<sequence length="50" mass="5756">MCNKNKLIKIGIHGIKIAVNKIGSNKIKTNKNNSQQRQTSCFDEKMDFFK</sequence>
<reference evidence="1" key="1">
    <citation type="journal article" date="2011" name="Environ. Microbiol.">
        <title>Genomic insights into the metabolic potential of the polycyclic aromatic hydrocarbon degrading sulfate-reducing Deltaproteobacterium N47.</title>
        <authorList>
            <person name="Bergmann F."/>
            <person name="Selesi D."/>
            <person name="Weinmaier T."/>
            <person name="Tischler P."/>
            <person name="Rattei T."/>
            <person name="Meckenstock R.U."/>
        </authorList>
    </citation>
    <scope>NUCLEOTIDE SEQUENCE</scope>
</reference>
<protein>
    <submittedName>
        <fullName evidence="1">Uncharacterized protein</fullName>
    </submittedName>
</protein>
<name>E1Y8M5_9BACT</name>
<dbReference type="EMBL" id="FR695864">
    <property type="protein sequence ID" value="CBX26919.1"/>
    <property type="molecule type" value="Genomic_DNA"/>
</dbReference>
<organism evidence="1">
    <name type="scientific">uncultured Desulfobacterium sp</name>
    <dbReference type="NCBI Taxonomy" id="201089"/>
    <lineage>
        <taxon>Bacteria</taxon>
        <taxon>Pseudomonadati</taxon>
        <taxon>Thermodesulfobacteriota</taxon>
        <taxon>Desulfobacteria</taxon>
        <taxon>Desulfobacterales</taxon>
        <taxon>Desulfobacteriaceae</taxon>
        <taxon>Desulfobacterium</taxon>
        <taxon>environmental samples</taxon>
    </lineage>
</organism>
<gene>
    <name evidence="1" type="ORF">N47_A09480</name>
</gene>